<name>A0A931CN43_9MICC</name>
<evidence type="ECO:0000313" key="2">
    <source>
        <dbReference type="EMBL" id="MBG0737851.1"/>
    </source>
</evidence>
<dbReference type="Proteomes" id="UP000655366">
    <property type="component" value="Unassembled WGS sequence"/>
</dbReference>
<evidence type="ECO:0000313" key="3">
    <source>
        <dbReference type="Proteomes" id="UP000655366"/>
    </source>
</evidence>
<reference evidence="2 3" key="1">
    <citation type="submission" date="2020-11" db="EMBL/GenBank/DDBJ databases">
        <title>Arthrobacter antarcticus sp. nov., isolated from Antarctic Soil.</title>
        <authorList>
            <person name="Li J."/>
        </authorList>
    </citation>
    <scope>NUCLEOTIDE SEQUENCE [LARGE SCALE GENOMIC DNA]</scope>
    <source>
        <strain evidence="2 3">Z1-20</strain>
    </source>
</reference>
<dbReference type="AlphaFoldDB" id="A0A931CN43"/>
<proteinExistence type="predicted"/>
<protein>
    <submittedName>
        <fullName evidence="2">Uncharacterized protein</fullName>
    </submittedName>
</protein>
<comment type="caution">
    <text evidence="2">The sequence shown here is derived from an EMBL/GenBank/DDBJ whole genome shotgun (WGS) entry which is preliminary data.</text>
</comment>
<feature type="region of interest" description="Disordered" evidence="1">
    <location>
        <begin position="41"/>
        <end position="92"/>
    </location>
</feature>
<dbReference type="RefSeq" id="WP_196394808.1">
    <property type="nucleotide sequence ID" value="NZ_JADNYM010000001.1"/>
</dbReference>
<gene>
    <name evidence="2" type="ORF">IV500_00130</name>
</gene>
<organism evidence="2 3">
    <name type="scientific">Arthrobacter terrae</name>
    <dbReference type="NCBI Taxonomy" id="2935737"/>
    <lineage>
        <taxon>Bacteria</taxon>
        <taxon>Bacillati</taxon>
        <taxon>Actinomycetota</taxon>
        <taxon>Actinomycetes</taxon>
        <taxon>Micrococcales</taxon>
        <taxon>Micrococcaceae</taxon>
        <taxon>Arthrobacter</taxon>
    </lineage>
</organism>
<evidence type="ECO:0000256" key="1">
    <source>
        <dbReference type="SAM" id="MobiDB-lite"/>
    </source>
</evidence>
<feature type="compositionally biased region" description="Basic and acidic residues" evidence="1">
    <location>
        <begin position="68"/>
        <end position="78"/>
    </location>
</feature>
<feature type="region of interest" description="Disordered" evidence="1">
    <location>
        <begin position="1"/>
        <end position="21"/>
    </location>
</feature>
<dbReference type="EMBL" id="JADNYM010000001">
    <property type="protein sequence ID" value="MBG0737851.1"/>
    <property type="molecule type" value="Genomic_DNA"/>
</dbReference>
<feature type="compositionally biased region" description="Gly residues" evidence="1">
    <location>
        <begin position="82"/>
        <end position="92"/>
    </location>
</feature>
<keyword evidence="3" id="KW-1185">Reference proteome</keyword>
<accession>A0A931CN43</accession>
<sequence>MMGQPTEEDRQGQTAAAQSRRLLFSGDGSVIGFADRQLLGAGEAEPHGEHALWPETIADQENNVSDGDLPHGRDRAIRDGTTGDGTTGDGEK</sequence>